<keyword evidence="3" id="KW-1185">Reference proteome</keyword>
<feature type="chain" id="PRO_5030899052" description="Secreted protein" evidence="1">
    <location>
        <begin position="20"/>
        <end position="118"/>
    </location>
</feature>
<reference evidence="2 3" key="1">
    <citation type="submission" date="2020-04" db="EMBL/GenBank/DDBJ databases">
        <title>Flammeovirga sp. SR4, a novel species isolated from seawater.</title>
        <authorList>
            <person name="Wang X."/>
        </authorList>
    </citation>
    <scope>NUCLEOTIDE SEQUENCE [LARGE SCALE GENOMIC DNA]</scope>
    <source>
        <strain evidence="2 3">SR4</strain>
    </source>
</reference>
<organism evidence="2 3">
    <name type="scientific">Flammeovirga agarivorans</name>
    <dbReference type="NCBI Taxonomy" id="2726742"/>
    <lineage>
        <taxon>Bacteria</taxon>
        <taxon>Pseudomonadati</taxon>
        <taxon>Bacteroidota</taxon>
        <taxon>Cytophagia</taxon>
        <taxon>Cytophagales</taxon>
        <taxon>Flammeovirgaceae</taxon>
        <taxon>Flammeovirga</taxon>
    </lineage>
</organism>
<gene>
    <name evidence="2" type="ORF">HGP29_16345</name>
</gene>
<evidence type="ECO:0000256" key="1">
    <source>
        <dbReference type="SAM" id="SignalP"/>
    </source>
</evidence>
<feature type="signal peptide" evidence="1">
    <location>
        <begin position="1"/>
        <end position="19"/>
    </location>
</feature>
<name>A0A7X8SM73_9BACT</name>
<proteinExistence type="predicted"/>
<dbReference type="RefSeq" id="WP_168883508.1">
    <property type="nucleotide sequence ID" value="NZ_JABAIL010000005.1"/>
</dbReference>
<comment type="caution">
    <text evidence="2">The sequence shown here is derived from an EMBL/GenBank/DDBJ whole genome shotgun (WGS) entry which is preliminary data.</text>
</comment>
<evidence type="ECO:0000313" key="2">
    <source>
        <dbReference type="EMBL" id="NLR92790.1"/>
    </source>
</evidence>
<keyword evidence="1" id="KW-0732">Signal</keyword>
<sequence>MKKLLLIFSFIVVSLSTFAQTNKYVNLIDEKVETYLENQGLLGKLDPDLSFRDEYQNKTRYVLVQYCGAIAVFDVYSSGNVNIVHKSQCLSEDEQAKIWMDEVKKYTDGTIARHKFLR</sequence>
<evidence type="ECO:0008006" key="4">
    <source>
        <dbReference type="Google" id="ProtNLM"/>
    </source>
</evidence>
<dbReference type="Proteomes" id="UP000585050">
    <property type="component" value="Unassembled WGS sequence"/>
</dbReference>
<dbReference type="AlphaFoldDB" id="A0A7X8SM73"/>
<accession>A0A7X8SM73</accession>
<protein>
    <recommendedName>
        <fullName evidence="4">Secreted protein</fullName>
    </recommendedName>
</protein>
<evidence type="ECO:0000313" key="3">
    <source>
        <dbReference type="Proteomes" id="UP000585050"/>
    </source>
</evidence>
<dbReference type="EMBL" id="JABAIL010000005">
    <property type="protein sequence ID" value="NLR92790.1"/>
    <property type="molecule type" value="Genomic_DNA"/>
</dbReference>